<comment type="caution">
    <text evidence="1">The sequence shown here is derived from an EMBL/GenBank/DDBJ whole genome shotgun (WGS) entry which is preliminary data.</text>
</comment>
<dbReference type="Proteomes" id="UP000624244">
    <property type="component" value="Unassembled WGS sequence"/>
</dbReference>
<dbReference type="AlphaFoldDB" id="A0A8H5ZQ76"/>
<evidence type="ECO:0000313" key="1">
    <source>
        <dbReference type="EMBL" id="KAF5853165.1"/>
    </source>
</evidence>
<reference evidence="1" key="1">
    <citation type="submission" date="2019-11" db="EMBL/GenBank/DDBJ databases">
        <title>Bipolaris sorokiniana Genome sequencing.</title>
        <authorList>
            <person name="Wang H."/>
        </authorList>
    </citation>
    <scope>NUCLEOTIDE SEQUENCE</scope>
</reference>
<name>A0A8H5ZQ76_COCSA</name>
<evidence type="ECO:0000313" key="2">
    <source>
        <dbReference type="Proteomes" id="UP000624244"/>
    </source>
</evidence>
<accession>A0A8H5ZQ76</accession>
<protein>
    <submittedName>
        <fullName evidence="1">Uncharacterized protein</fullName>
    </submittedName>
</protein>
<dbReference type="EMBL" id="WNKQ01000002">
    <property type="protein sequence ID" value="KAF5853165.1"/>
    <property type="molecule type" value="Genomic_DNA"/>
</dbReference>
<sequence>MPSRLPTALGRKWPKRRGGTYRQGEGVCVAIYIANEGQTPPANTRRCFWGLQLCGGFVGCGKGASFVSPKCFHGASGASTAVSQDRRASPSLRHSGQASPIGCPAAEPDVFGIENAMLLSAVSNPHSCLGPLPARRLVARCMARTRLMHRAFVPSSGLPWLFQTGPCSPNPSISPGTAESPSWPCLQCNSNSTWPLAVYGRESEPALAVLATMAT</sequence>
<proteinExistence type="predicted"/>
<organism evidence="1 2">
    <name type="scientific">Cochliobolus sativus</name>
    <name type="common">Common root rot and spot blotch fungus</name>
    <name type="synonym">Bipolaris sorokiniana</name>
    <dbReference type="NCBI Taxonomy" id="45130"/>
    <lineage>
        <taxon>Eukaryota</taxon>
        <taxon>Fungi</taxon>
        <taxon>Dikarya</taxon>
        <taxon>Ascomycota</taxon>
        <taxon>Pezizomycotina</taxon>
        <taxon>Dothideomycetes</taxon>
        <taxon>Pleosporomycetidae</taxon>
        <taxon>Pleosporales</taxon>
        <taxon>Pleosporineae</taxon>
        <taxon>Pleosporaceae</taxon>
        <taxon>Bipolaris</taxon>
    </lineage>
</organism>
<gene>
    <name evidence="1" type="ORF">GGP41_001668</name>
</gene>